<dbReference type="Gene3D" id="1.10.1740.10">
    <property type="match status" value="1"/>
</dbReference>
<proteinExistence type="inferred from homology"/>
<dbReference type="PANTHER" id="PTHR43133">
    <property type="entry name" value="RNA POLYMERASE ECF-TYPE SIGMA FACTO"/>
    <property type="match status" value="1"/>
</dbReference>
<evidence type="ECO:0000256" key="2">
    <source>
        <dbReference type="ARBA" id="ARBA00023015"/>
    </source>
</evidence>
<evidence type="ECO:0000313" key="9">
    <source>
        <dbReference type="Proteomes" id="UP000586042"/>
    </source>
</evidence>
<accession>A0A7Y6M555</accession>
<dbReference type="InterPro" id="IPR014284">
    <property type="entry name" value="RNA_pol_sigma-70_dom"/>
</dbReference>
<sequence length="220" mass="24888">MGGFPRRPRAVPISPRIGAALSCAPTFRRSVQQFPHPTPLGGDRDDEGLTHVDQDPRFAEFVAERGDALLRYGYVLAGNPHDAADLVQEALVKLRASWARVRLKDNPESYARTTMARLHIRAWRLRRREHLAWDPPEREHHDTLPDGEEQRLWHAMAGLPRRQRAVVVLRYYEQLTDEEIARVLGVSRGTVRSQAARALAKLRDSVSAESAVPTTRGEAR</sequence>
<dbReference type="NCBIfam" id="TIGR02937">
    <property type="entry name" value="sigma70-ECF"/>
    <property type="match status" value="1"/>
</dbReference>
<dbReference type="Pfam" id="PF04545">
    <property type="entry name" value="Sigma70_r4"/>
    <property type="match status" value="1"/>
</dbReference>
<name>A0A7Y6M555_9ACTN</name>
<dbReference type="SUPFAM" id="SSF88659">
    <property type="entry name" value="Sigma3 and sigma4 domains of RNA polymerase sigma factors"/>
    <property type="match status" value="1"/>
</dbReference>
<dbReference type="AlphaFoldDB" id="A0A7Y6M555"/>
<feature type="domain" description="RNA polymerase sigma-70 region 4" evidence="7">
    <location>
        <begin position="155"/>
        <end position="203"/>
    </location>
</feature>
<organism evidence="8 9">
    <name type="scientific">Nonomuraea montanisoli</name>
    <dbReference type="NCBI Taxonomy" id="2741721"/>
    <lineage>
        <taxon>Bacteria</taxon>
        <taxon>Bacillati</taxon>
        <taxon>Actinomycetota</taxon>
        <taxon>Actinomycetes</taxon>
        <taxon>Streptosporangiales</taxon>
        <taxon>Streptosporangiaceae</taxon>
        <taxon>Nonomuraea</taxon>
    </lineage>
</organism>
<dbReference type="InterPro" id="IPR039425">
    <property type="entry name" value="RNA_pol_sigma-70-like"/>
</dbReference>
<dbReference type="InterPro" id="IPR013324">
    <property type="entry name" value="RNA_pol_sigma_r3/r4-like"/>
</dbReference>
<dbReference type="InterPro" id="IPR036388">
    <property type="entry name" value="WH-like_DNA-bd_sf"/>
</dbReference>
<evidence type="ECO:0000256" key="5">
    <source>
        <dbReference type="ARBA" id="ARBA00023163"/>
    </source>
</evidence>
<evidence type="ECO:0000259" key="6">
    <source>
        <dbReference type="Pfam" id="PF04542"/>
    </source>
</evidence>
<dbReference type="Gene3D" id="1.10.10.10">
    <property type="entry name" value="Winged helix-like DNA-binding domain superfamily/Winged helix DNA-binding domain"/>
    <property type="match status" value="1"/>
</dbReference>
<dbReference type="GO" id="GO:0006352">
    <property type="term" value="P:DNA-templated transcription initiation"/>
    <property type="evidence" value="ECO:0007669"/>
    <property type="project" value="InterPro"/>
</dbReference>
<reference evidence="8 9" key="1">
    <citation type="submission" date="2020-06" db="EMBL/GenBank/DDBJ databases">
        <title>Nonomuraea sp. SMC257, a novel actinomycete isolated from soil.</title>
        <authorList>
            <person name="Chanama M."/>
        </authorList>
    </citation>
    <scope>NUCLEOTIDE SEQUENCE [LARGE SCALE GENOMIC DNA]</scope>
    <source>
        <strain evidence="8 9">SMC257</strain>
    </source>
</reference>
<dbReference type="GO" id="GO:0003677">
    <property type="term" value="F:DNA binding"/>
    <property type="evidence" value="ECO:0007669"/>
    <property type="project" value="UniProtKB-KW"/>
</dbReference>
<evidence type="ECO:0000256" key="3">
    <source>
        <dbReference type="ARBA" id="ARBA00023082"/>
    </source>
</evidence>
<evidence type="ECO:0000313" key="8">
    <source>
        <dbReference type="EMBL" id="NUW34175.1"/>
    </source>
</evidence>
<evidence type="ECO:0000256" key="4">
    <source>
        <dbReference type="ARBA" id="ARBA00023125"/>
    </source>
</evidence>
<keyword evidence="9" id="KW-1185">Reference proteome</keyword>
<dbReference type="Proteomes" id="UP000586042">
    <property type="component" value="Unassembled WGS sequence"/>
</dbReference>
<gene>
    <name evidence="8" type="ORF">HTZ77_22445</name>
</gene>
<comment type="similarity">
    <text evidence="1">Belongs to the sigma-70 factor family. ECF subfamily.</text>
</comment>
<dbReference type="Pfam" id="PF04542">
    <property type="entry name" value="Sigma70_r2"/>
    <property type="match status" value="1"/>
</dbReference>
<dbReference type="NCBIfam" id="TIGR02983">
    <property type="entry name" value="SigE-fam_strep"/>
    <property type="match status" value="1"/>
</dbReference>
<feature type="domain" description="RNA polymerase sigma-70 region 2" evidence="6">
    <location>
        <begin position="65"/>
        <end position="128"/>
    </location>
</feature>
<comment type="caution">
    <text evidence="8">The sequence shown here is derived from an EMBL/GenBank/DDBJ whole genome shotgun (WGS) entry which is preliminary data.</text>
</comment>
<dbReference type="PANTHER" id="PTHR43133:SF50">
    <property type="entry name" value="ECF RNA POLYMERASE SIGMA FACTOR SIGM"/>
    <property type="match status" value="1"/>
</dbReference>
<keyword evidence="5" id="KW-0804">Transcription</keyword>
<dbReference type="InterPro" id="IPR007627">
    <property type="entry name" value="RNA_pol_sigma70_r2"/>
</dbReference>
<dbReference type="GO" id="GO:0016987">
    <property type="term" value="F:sigma factor activity"/>
    <property type="evidence" value="ECO:0007669"/>
    <property type="project" value="UniProtKB-KW"/>
</dbReference>
<keyword evidence="2" id="KW-0805">Transcription regulation</keyword>
<dbReference type="SUPFAM" id="SSF88946">
    <property type="entry name" value="Sigma2 domain of RNA polymerase sigma factors"/>
    <property type="match status" value="1"/>
</dbReference>
<protein>
    <submittedName>
        <fullName evidence="8">SigE family RNA polymerase sigma factor</fullName>
    </submittedName>
</protein>
<evidence type="ECO:0000259" key="7">
    <source>
        <dbReference type="Pfam" id="PF04545"/>
    </source>
</evidence>
<dbReference type="InterPro" id="IPR013325">
    <property type="entry name" value="RNA_pol_sigma_r2"/>
</dbReference>
<evidence type="ECO:0000256" key="1">
    <source>
        <dbReference type="ARBA" id="ARBA00010641"/>
    </source>
</evidence>
<dbReference type="InterPro" id="IPR014325">
    <property type="entry name" value="RNA_pol_sigma-E_actinobac"/>
</dbReference>
<keyword evidence="3" id="KW-0731">Sigma factor</keyword>
<dbReference type="CDD" id="cd06171">
    <property type="entry name" value="Sigma70_r4"/>
    <property type="match status" value="1"/>
</dbReference>
<dbReference type="EMBL" id="JABWGN010000008">
    <property type="protein sequence ID" value="NUW34175.1"/>
    <property type="molecule type" value="Genomic_DNA"/>
</dbReference>
<dbReference type="InterPro" id="IPR007630">
    <property type="entry name" value="RNA_pol_sigma70_r4"/>
</dbReference>
<keyword evidence="4" id="KW-0238">DNA-binding</keyword>